<protein>
    <submittedName>
        <fullName evidence="2">Uncharacterized protein</fullName>
    </submittedName>
</protein>
<sequence length="272" mass="28750">MSASAPAQDPTQKAVSISEDGVTQDETAAPALASPPAEESDEAEQRAEPAHTERPGRHGRRQAQAAASAKVGRLAPRAPAPPRPPASLVVEQHLHALPIFVPGPSPADLPFPRRHRSAKPLRRPRTSRAAVNRLKQAAHGALPLGTSLAAVALATTERAGAALDDESDPDSGEEFESSDFDSEDSDDDVRRAKKARREEQEEAERQAQRARFAEGGRGGLGARPGVYAPGAYSQPPPSLRQQPPGVDLRYSAMGGGQQAALYGMHQVSEEGV</sequence>
<gene>
    <name evidence="2" type="ORF">QBZ16_001711</name>
</gene>
<feature type="region of interest" description="Disordered" evidence="1">
    <location>
        <begin position="1"/>
        <end position="145"/>
    </location>
</feature>
<feature type="region of interest" description="Disordered" evidence="1">
    <location>
        <begin position="159"/>
        <end position="251"/>
    </location>
</feature>
<feature type="compositionally biased region" description="Basic and acidic residues" evidence="1">
    <location>
        <begin position="196"/>
        <end position="214"/>
    </location>
</feature>
<keyword evidence="3" id="KW-1185">Reference proteome</keyword>
<organism evidence="2 3">
    <name type="scientific">Prototheca wickerhamii</name>
    <dbReference type="NCBI Taxonomy" id="3111"/>
    <lineage>
        <taxon>Eukaryota</taxon>
        <taxon>Viridiplantae</taxon>
        <taxon>Chlorophyta</taxon>
        <taxon>core chlorophytes</taxon>
        <taxon>Trebouxiophyceae</taxon>
        <taxon>Chlorellales</taxon>
        <taxon>Chlorellaceae</taxon>
        <taxon>Prototheca</taxon>
    </lineage>
</organism>
<dbReference type="Proteomes" id="UP001255856">
    <property type="component" value="Unassembled WGS sequence"/>
</dbReference>
<evidence type="ECO:0000256" key="1">
    <source>
        <dbReference type="SAM" id="MobiDB-lite"/>
    </source>
</evidence>
<accession>A0AAD9MK26</accession>
<feature type="compositionally biased region" description="Polar residues" evidence="1">
    <location>
        <begin position="1"/>
        <end position="15"/>
    </location>
</feature>
<feature type="compositionally biased region" description="Basic and acidic residues" evidence="1">
    <location>
        <begin position="43"/>
        <end position="56"/>
    </location>
</feature>
<proteinExistence type="predicted"/>
<feature type="compositionally biased region" description="Low complexity" evidence="1">
    <location>
        <begin position="26"/>
        <end position="37"/>
    </location>
</feature>
<feature type="compositionally biased region" description="Basic residues" evidence="1">
    <location>
        <begin position="112"/>
        <end position="126"/>
    </location>
</feature>
<dbReference type="AlphaFoldDB" id="A0AAD9MK26"/>
<evidence type="ECO:0000313" key="3">
    <source>
        <dbReference type="Proteomes" id="UP001255856"/>
    </source>
</evidence>
<reference evidence="2" key="1">
    <citation type="submission" date="2021-01" db="EMBL/GenBank/DDBJ databases">
        <authorList>
            <person name="Eckstrom K.M.E."/>
        </authorList>
    </citation>
    <scope>NUCLEOTIDE SEQUENCE</scope>
    <source>
        <strain evidence="2">UVCC 0001</strain>
    </source>
</reference>
<dbReference type="EMBL" id="JASFZW010000014">
    <property type="protein sequence ID" value="KAK2075603.1"/>
    <property type="molecule type" value="Genomic_DNA"/>
</dbReference>
<comment type="caution">
    <text evidence="2">The sequence shown here is derived from an EMBL/GenBank/DDBJ whole genome shotgun (WGS) entry which is preliminary data.</text>
</comment>
<feature type="compositionally biased region" description="Low complexity" evidence="1">
    <location>
        <begin position="62"/>
        <end position="77"/>
    </location>
</feature>
<feature type="compositionally biased region" description="Acidic residues" evidence="1">
    <location>
        <begin position="163"/>
        <end position="187"/>
    </location>
</feature>
<evidence type="ECO:0000313" key="2">
    <source>
        <dbReference type="EMBL" id="KAK2075603.1"/>
    </source>
</evidence>
<name>A0AAD9MK26_PROWI</name>